<dbReference type="Proteomes" id="UP001500740">
    <property type="component" value="Unassembled WGS sequence"/>
</dbReference>
<reference evidence="1 2" key="1">
    <citation type="journal article" date="2019" name="Int. J. Syst. Evol. Microbiol.">
        <title>The Global Catalogue of Microorganisms (GCM) 10K type strain sequencing project: providing services to taxonomists for standard genome sequencing and annotation.</title>
        <authorList>
            <consortium name="The Broad Institute Genomics Platform"/>
            <consortium name="The Broad Institute Genome Sequencing Center for Infectious Disease"/>
            <person name="Wu L."/>
            <person name="Ma J."/>
        </authorList>
    </citation>
    <scope>NUCLEOTIDE SEQUENCE [LARGE SCALE GENOMIC DNA]</scope>
    <source>
        <strain evidence="1 2">JCM 14193</strain>
    </source>
</reference>
<evidence type="ECO:0000313" key="1">
    <source>
        <dbReference type="EMBL" id="GAA0461903.1"/>
    </source>
</evidence>
<sequence length="143" mass="16524">MTYLIKLYFKGDKERIDRRKIQSTLTLMNSSLYKILKMLHDQDDIYSLALNHDYRICQLKLDNTYKPFSKKRKHRAHSGGKSLNATDITTELSGFDEDHLCFNSSFVFTGTLESMVRRGAMQKVVDHGGSCENNVTKTRIILL</sequence>
<accession>A0ABN0ZX37</accession>
<organism evidence="1 2">
    <name type="scientific">Alkalibacillus silvisoli</name>
    <dbReference type="NCBI Taxonomy" id="392823"/>
    <lineage>
        <taxon>Bacteria</taxon>
        <taxon>Bacillati</taxon>
        <taxon>Bacillota</taxon>
        <taxon>Bacilli</taxon>
        <taxon>Bacillales</taxon>
        <taxon>Bacillaceae</taxon>
        <taxon>Alkalibacillus</taxon>
    </lineage>
</organism>
<dbReference type="InterPro" id="IPR036420">
    <property type="entry name" value="BRCT_dom_sf"/>
</dbReference>
<dbReference type="Gene3D" id="3.40.50.10190">
    <property type="entry name" value="BRCT domain"/>
    <property type="match status" value="1"/>
</dbReference>
<evidence type="ECO:0000313" key="2">
    <source>
        <dbReference type="Proteomes" id="UP001500740"/>
    </source>
</evidence>
<gene>
    <name evidence="1" type="ORF">GCM10008935_16730</name>
</gene>
<proteinExistence type="predicted"/>
<keyword evidence="2" id="KW-1185">Reference proteome</keyword>
<name>A0ABN0ZX37_9BACI</name>
<comment type="caution">
    <text evidence="1">The sequence shown here is derived from an EMBL/GenBank/DDBJ whole genome shotgun (WGS) entry which is preliminary data.</text>
</comment>
<protein>
    <submittedName>
        <fullName evidence="1">Uncharacterized protein</fullName>
    </submittedName>
</protein>
<dbReference type="EMBL" id="BAAACZ010000011">
    <property type="protein sequence ID" value="GAA0461903.1"/>
    <property type="molecule type" value="Genomic_DNA"/>
</dbReference>